<keyword evidence="2" id="KW-0812">Transmembrane</keyword>
<dbReference type="Pfam" id="PF04238">
    <property type="entry name" value="DUF420"/>
    <property type="match status" value="1"/>
</dbReference>
<feature type="transmembrane region" description="Helical" evidence="2">
    <location>
        <begin position="316"/>
        <end position="339"/>
    </location>
</feature>
<dbReference type="PANTHER" id="PTHR37692">
    <property type="entry name" value="HYPOTHETICAL MEMBRANE SPANNING PROTEIN"/>
    <property type="match status" value="1"/>
</dbReference>
<feature type="transmembrane region" description="Helical" evidence="2">
    <location>
        <begin position="214"/>
        <end position="237"/>
    </location>
</feature>
<dbReference type="Gene3D" id="3.40.30.10">
    <property type="entry name" value="Glutaredoxin"/>
    <property type="match status" value="1"/>
</dbReference>
<gene>
    <name evidence="3" type="ORF">PZE19_22780</name>
</gene>
<keyword evidence="2" id="KW-1133">Transmembrane helix</keyword>
<protein>
    <submittedName>
        <fullName evidence="3">DUF420 domain-containing protein</fullName>
    </submittedName>
</protein>
<dbReference type="PANTHER" id="PTHR37692:SF1">
    <property type="entry name" value="DUF420 DOMAIN-CONTAINING PROTEIN"/>
    <property type="match status" value="1"/>
</dbReference>
<dbReference type="Pfam" id="PF02630">
    <property type="entry name" value="SCO1-SenC"/>
    <property type="match status" value="1"/>
</dbReference>
<dbReference type="CDD" id="cd02968">
    <property type="entry name" value="SCO"/>
    <property type="match status" value="1"/>
</dbReference>
<evidence type="ECO:0000256" key="2">
    <source>
        <dbReference type="SAM" id="Phobius"/>
    </source>
</evidence>
<accession>A0ABT6FGB8</accession>
<evidence type="ECO:0000256" key="1">
    <source>
        <dbReference type="ARBA" id="ARBA00010996"/>
    </source>
</evidence>
<dbReference type="SUPFAM" id="SSF52833">
    <property type="entry name" value="Thioredoxin-like"/>
    <property type="match status" value="1"/>
</dbReference>
<dbReference type="InterPro" id="IPR007352">
    <property type="entry name" value="DUF420"/>
</dbReference>
<dbReference type="EMBL" id="JARRAG010000002">
    <property type="protein sequence ID" value="MDG3006607.1"/>
    <property type="molecule type" value="Genomic_DNA"/>
</dbReference>
<name>A0ABT6FGB8_9BACT</name>
<reference evidence="3 4" key="1">
    <citation type="submission" date="2023-03" db="EMBL/GenBank/DDBJ databases">
        <title>Paludisphaera mucosa sp. nov. a novel planctomycete from northern fen.</title>
        <authorList>
            <person name="Ivanova A."/>
        </authorList>
    </citation>
    <scope>NUCLEOTIDE SEQUENCE [LARGE SCALE GENOMIC DNA]</scope>
    <source>
        <strain evidence="3 4">Pla2</strain>
    </source>
</reference>
<organism evidence="3 4">
    <name type="scientific">Paludisphaera mucosa</name>
    <dbReference type="NCBI Taxonomy" id="3030827"/>
    <lineage>
        <taxon>Bacteria</taxon>
        <taxon>Pseudomonadati</taxon>
        <taxon>Planctomycetota</taxon>
        <taxon>Planctomycetia</taxon>
        <taxon>Isosphaerales</taxon>
        <taxon>Isosphaeraceae</taxon>
        <taxon>Paludisphaera</taxon>
    </lineage>
</organism>
<keyword evidence="4" id="KW-1185">Reference proteome</keyword>
<feature type="transmembrane region" description="Helical" evidence="2">
    <location>
        <begin position="359"/>
        <end position="377"/>
    </location>
</feature>
<keyword evidence="2" id="KW-0472">Membrane</keyword>
<evidence type="ECO:0000313" key="4">
    <source>
        <dbReference type="Proteomes" id="UP001216907"/>
    </source>
</evidence>
<dbReference type="InterPro" id="IPR003782">
    <property type="entry name" value="SCO1/SenC"/>
</dbReference>
<comment type="caution">
    <text evidence="3">The sequence shown here is derived from an EMBL/GenBank/DDBJ whole genome shotgun (WGS) entry which is preliminary data.</text>
</comment>
<proteinExistence type="inferred from homology"/>
<dbReference type="InterPro" id="IPR036249">
    <property type="entry name" value="Thioredoxin-like_sf"/>
</dbReference>
<feature type="transmembrane region" description="Helical" evidence="2">
    <location>
        <begin position="276"/>
        <end position="296"/>
    </location>
</feature>
<dbReference type="RefSeq" id="WP_277862903.1">
    <property type="nucleotide sequence ID" value="NZ_JARRAG010000002.1"/>
</dbReference>
<comment type="similarity">
    <text evidence="1">Belongs to the SCO1/2 family.</text>
</comment>
<dbReference type="Proteomes" id="UP001216907">
    <property type="component" value="Unassembled WGS sequence"/>
</dbReference>
<evidence type="ECO:0000313" key="3">
    <source>
        <dbReference type="EMBL" id="MDG3006607.1"/>
    </source>
</evidence>
<sequence length="384" mass="41260">MESGYRRGVLIVVTAIILSGGLCAAWIRTGGPPAPAGQDLGPGATPLGSFSLGERSGRAVTDATLADRVWIGSFIFTRCKLSCPRITSVMKSLQERLAGTDVQLVSISVDPEHDTPEVLRDYADRFGADPFRWWFLTGPRDAILAMIHDKFHLTAMTNPAPAADGSDEAVIHSDRLALVDRGKVLGLFESQDAQALDNLVARARRLASPRWVRALPAVNATLNGLCTILLLAGWLAIRRPGSPAVVAVAEGDALAQPTAPSRLASLLGDPATRGHLLAMGMAVLTSAVFLGCYLLYHYLAGSMRFPGGGGLRWLYLTILTSHTLLATFFVVPLVVLTLLRALRGDFARHVRVARVAFPIWMYVSITGVVIYLMLYQLPLATAAP</sequence>